<protein>
    <submittedName>
        <fullName evidence="2">Uncharacterized protein</fullName>
    </submittedName>
</protein>
<dbReference type="PANTHER" id="PTHR40788">
    <property type="entry name" value="CLR5 DOMAIN-CONTAINING PROTEIN-RELATED"/>
    <property type="match status" value="1"/>
</dbReference>
<feature type="compositionally biased region" description="Polar residues" evidence="1">
    <location>
        <begin position="699"/>
        <end position="717"/>
    </location>
</feature>
<evidence type="ECO:0000256" key="1">
    <source>
        <dbReference type="SAM" id="MobiDB-lite"/>
    </source>
</evidence>
<evidence type="ECO:0000313" key="2">
    <source>
        <dbReference type="EMBL" id="KAK4499654.1"/>
    </source>
</evidence>
<proteinExistence type="predicted"/>
<feature type="region of interest" description="Disordered" evidence="1">
    <location>
        <begin position="669"/>
        <end position="717"/>
    </location>
</feature>
<keyword evidence="3" id="KW-1185">Reference proteome</keyword>
<dbReference type="Proteomes" id="UP001305779">
    <property type="component" value="Unassembled WGS sequence"/>
</dbReference>
<dbReference type="InterPro" id="IPR012933">
    <property type="entry name" value="HicA_mRNA_interferase"/>
</dbReference>
<comment type="caution">
    <text evidence="2">The sequence shown here is derived from an EMBL/GenBank/DDBJ whole genome shotgun (WGS) entry which is preliminary data.</text>
</comment>
<feature type="compositionally biased region" description="Basic and acidic residues" evidence="1">
    <location>
        <begin position="678"/>
        <end position="695"/>
    </location>
</feature>
<dbReference type="EMBL" id="JAXOVC010000007">
    <property type="protein sequence ID" value="KAK4499654.1"/>
    <property type="molecule type" value="Genomic_DNA"/>
</dbReference>
<evidence type="ECO:0000313" key="3">
    <source>
        <dbReference type="Proteomes" id="UP001305779"/>
    </source>
</evidence>
<reference evidence="2 3" key="1">
    <citation type="journal article" date="2023" name="G3 (Bethesda)">
        <title>A chromosome-level genome assembly of Zasmidium syzygii isolated from banana leaves.</title>
        <authorList>
            <person name="van Westerhoven A.C."/>
            <person name="Mehrabi R."/>
            <person name="Talebi R."/>
            <person name="Steentjes M.B.F."/>
            <person name="Corcolon B."/>
            <person name="Chong P.A."/>
            <person name="Kema G.H.J."/>
            <person name="Seidl M.F."/>
        </authorList>
    </citation>
    <scope>NUCLEOTIDE SEQUENCE [LARGE SCALE GENOMIC DNA]</scope>
    <source>
        <strain evidence="2 3">P124</strain>
    </source>
</reference>
<gene>
    <name evidence="2" type="ORF">PRZ48_010172</name>
</gene>
<organism evidence="2 3">
    <name type="scientific">Zasmidium cellare</name>
    <name type="common">Wine cellar mold</name>
    <name type="synonym">Racodium cellare</name>
    <dbReference type="NCBI Taxonomy" id="395010"/>
    <lineage>
        <taxon>Eukaryota</taxon>
        <taxon>Fungi</taxon>
        <taxon>Dikarya</taxon>
        <taxon>Ascomycota</taxon>
        <taxon>Pezizomycotina</taxon>
        <taxon>Dothideomycetes</taxon>
        <taxon>Dothideomycetidae</taxon>
        <taxon>Mycosphaerellales</taxon>
        <taxon>Mycosphaerellaceae</taxon>
        <taxon>Zasmidium</taxon>
    </lineage>
</organism>
<sequence>MQSEVRTGPAGLADLASYADRVIRISPQYQAANVPAELFKPWPCKDNNCNDCDEHFRHIEDLYQQCLFYSKNVSEAEAKAVTSMLSSIAQHYQRRLKQNLEQHGDLFMSRWKKRDADKRAELLIRANKHLPEQRVVTLYNLTESNGGQHDWRQSLSFAMLLPYLALDTLKENPNFIYALLHYRTEYSLEDWATFDLHQFWDPWKVGLLSIDFSPMCVIVHGTEYGKSIPFDGASVHRGDAVGFPRARLLLEAQAKLMQFLTKVFDLTLEGGDLDNPSSARWTAMCHEGFQASGDVSQWSSYRNQPFCAPPLLDIDAIVSAAKLRFDAAADHFALLQTDPAYMRRYIRIIMQGSAFKDIPKTDTFMTVDAHIGFEIKSLYWWLCVMEAAEHVRDVRRRFRDQIQRGSPLPRQYDRALASLELVLVTNMIERGDVYGNELMQRPGFSQYFSREYQGQGRAVVRRKFKGPSAKKLATDPLFWCLINICAGPDEKSSFDHSHLFTFLEDHLARSPAEERARVDQVLYDQFSELAANHQLLLAVRLNRPQNKAGDGLEMLQTEKRRAWKDKLCGAGNVPQTFERAALLQRLHEATPLPGRKDATWIERHDQIHSTLSTYWSSIRDSAKDHMKDDVVARHLKADLDQKYQAELAKERQTVLDEVEARKIVPKVVPGLQTPSSTEKVKPAEKKTKAKTRPEPPEQSLETSTPSPKETVECSTTTARSVSATKRAIGVFTKMFSTEAAETGQSCEWIQFVHAMRDVGFSARNSTGSAVVFELKDQGKIIFHRPHPVAKIDPVMLKAMGKRMAKWFGWSRRASWRLQTPKADFGS</sequence>
<name>A0ABR0EDT0_ZASCE</name>
<dbReference type="PANTHER" id="PTHR40788:SF2">
    <property type="entry name" value="CLR5 DOMAIN-CONTAINING PROTEIN"/>
    <property type="match status" value="1"/>
</dbReference>
<accession>A0ABR0EDT0</accession>
<dbReference type="Pfam" id="PF07927">
    <property type="entry name" value="HicA_toxin"/>
    <property type="match status" value="1"/>
</dbReference>